<evidence type="ECO:0000256" key="2">
    <source>
        <dbReference type="ARBA" id="ARBA00005582"/>
    </source>
</evidence>
<dbReference type="InterPro" id="IPR015797">
    <property type="entry name" value="NUDIX_hydrolase-like_dom_sf"/>
</dbReference>
<gene>
    <name evidence="6" type="ORF">AVDCRST_MAG82-2375</name>
</gene>
<evidence type="ECO:0000256" key="4">
    <source>
        <dbReference type="RuleBase" id="RU003476"/>
    </source>
</evidence>
<evidence type="ECO:0000259" key="5">
    <source>
        <dbReference type="PROSITE" id="PS51462"/>
    </source>
</evidence>
<dbReference type="GO" id="GO:0005829">
    <property type="term" value="C:cytosol"/>
    <property type="evidence" value="ECO:0007669"/>
    <property type="project" value="TreeGrafter"/>
</dbReference>
<dbReference type="InterPro" id="IPR000086">
    <property type="entry name" value="NUDIX_hydrolase_dom"/>
</dbReference>
<dbReference type="InterPro" id="IPR020084">
    <property type="entry name" value="NUDIX_hydrolase_CS"/>
</dbReference>
<feature type="domain" description="Nudix hydrolase" evidence="5">
    <location>
        <begin position="46"/>
        <end position="173"/>
    </location>
</feature>
<proteinExistence type="inferred from homology"/>
<comment type="similarity">
    <text evidence="2 4">Belongs to the Nudix hydrolase family.</text>
</comment>
<dbReference type="Pfam" id="PF00293">
    <property type="entry name" value="NUDIX"/>
    <property type="match status" value="1"/>
</dbReference>
<keyword evidence="3 4" id="KW-0378">Hydrolase</keyword>
<dbReference type="PANTHER" id="PTHR11839:SF18">
    <property type="entry name" value="NUDIX HYDROLASE DOMAIN-CONTAINING PROTEIN"/>
    <property type="match status" value="1"/>
</dbReference>
<dbReference type="AlphaFoldDB" id="A0A6J4QAB4"/>
<dbReference type="PANTHER" id="PTHR11839">
    <property type="entry name" value="UDP/ADP-SUGAR PYROPHOSPHATASE"/>
    <property type="match status" value="1"/>
</dbReference>
<dbReference type="InterPro" id="IPR020476">
    <property type="entry name" value="Nudix_hydrolase"/>
</dbReference>
<dbReference type="EC" id="3.6.1.13" evidence="6"/>
<sequence length="198" mass="21819">MRQEQTGNPWRTLGSRRVYENPWISVREDSVVRPDGEPGIYGVVHYKNTAVGVLPAEDDHVYLVGQYRYPLGCYSWEIPEGGCPEGEEPLEAARRELREETGLEAESWQRLGEAYLSNSVADEHAVWFLATDLVPGEQRPEGTEVIGVRRVPLREALAMAMDGRITDALSVLALTTYALDRYGVSPPSSGGRSVSGAG</sequence>
<organism evidence="6">
    <name type="scientific">uncultured Rubrobacteraceae bacterium</name>
    <dbReference type="NCBI Taxonomy" id="349277"/>
    <lineage>
        <taxon>Bacteria</taxon>
        <taxon>Bacillati</taxon>
        <taxon>Actinomycetota</taxon>
        <taxon>Rubrobacteria</taxon>
        <taxon>Rubrobacterales</taxon>
        <taxon>Rubrobacteraceae</taxon>
        <taxon>environmental samples</taxon>
    </lineage>
</organism>
<accession>A0A6J4QAB4</accession>
<dbReference type="PROSITE" id="PS51462">
    <property type="entry name" value="NUDIX"/>
    <property type="match status" value="1"/>
</dbReference>
<evidence type="ECO:0000256" key="3">
    <source>
        <dbReference type="ARBA" id="ARBA00022801"/>
    </source>
</evidence>
<dbReference type="PROSITE" id="PS00893">
    <property type="entry name" value="NUDIX_BOX"/>
    <property type="match status" value="1"/>
</dbReference>
<comment type="cofactor">
    <cofactor evidence="1">
        <name>Mg(2+)</name>
        <dbReference type="ChEBI" id="CHEBI:18420"/>
    </cofactor>
</comment>
<dbReference type="SUPFAM" id="SSF55811">
    <property type="entry name" value="Nudix"/>
    <property type="match status" value="1"/>
</dbReference>
<dbReference type="GO" id="GO:0047631">
    <property type="term" value="F:ADP-ribose diphosphatase activity"/>
    <property type="evidence" value="ECO:0007669"/>
    <property type="project" value="UniProtKB-EC"/>
</dbReference>
<dbReference type="GO" id="GO:0019693">
    <property type="term" value="P:ribose phosphate metabolic process"/>
    <property type="evidence" value="ECO:0007669"/>
    <property type="project" value="TreeGrafter"/>
</dbReference>
<evidence type="ECO:0000313" key="6">
    <source>
        <dbReference type="EMBL" id="CAA9434687.1"/>
    </source>
</evidence>
<dbReference type="GO" id="GO:0006753">
    <property type="term" value="P:nucleoside phosphate metabolic process"/>
    <property type="evidence" value="ECO:0007669"/>
    <property type="project" value="TreeGrafter"/>
</dbReference>
<dbReference type="PRINTS" id="PR00502">
    <property type="entry name" value="NUDIXFAMILY"/>
</dbReference>
<protein>
    <submittedName>
        <fullName evidence="6">ADP-ribose pyrophosphatase</fullName>
        <ecNumber evidence="6">3.6.1.13</ecNumber>
    </submittedName>
</protein>
<dbReference type="CDD" id="cd24161">
    <property type="entry name" value="NUDIX_ADPRase_Ndx2"/>
    <property type="match status" value="1"/>
</dbReference>
<reference evidence="6" key="1">
    <citation type="submission" date="2020-02" db="EMBL/GenBank/DDBJ databases">
        <authorList>
            <person name="Meier V. D."/>
        </authorList>
    </citation>
    <scope>NUCLEOTIDE SEQUENCE</scope>
    <source>
        <strain evidence="6">AVDCRST_MAG82</strain>
    </source>
</reference>
<name>A0A6J4QAB4_9ACTN</name>
<dbReference type="EMBL" id="CADCVA010000311">
    <property type="protein sequence ID" value="CAA9434687.1"/>
    <property type="molecule type" value="Genomic_DNA"/>
</dbReference>
<evidence type="ECO:0000256" key="1">
    <source>
        <dbReference type="ARBA" id="ARBA00001946"/>
    </source>
</evidence>
<dbReference type="Gene3D" id="3.90.79.10">
    <property type="entry name" value="Nucleoside Triphosphate Pyrophosphohydrolase"/>
    <property type="match status" value="1"/>
</dbReference>